<name>A0AAD7NQR9_9AGAR</name>
<gene>
    <name evidence="2" type="ORF">DFH07DRAFT_1001364</name>
</gene>
<sequence>MALQQRPADLELCIRANFVGVYQPPPTIITSDELAAEALSHDPPLNTDGFIHLLSGPLDDFLQYAQEEHSKWLMDIAHDICDPLGMRGNQDWCPVDPTDPLTASLYRYDVPDGITIGLSKISPREGKCKTADAVTMRTRVISRDGECWVCGALRPLKNSHLCPKRMGDHLARRVFHDFSPGSPANPNLSVFDEILGITLGRNHDIWFSKYELGFRFVSANLYRCHVFASLAPNTDITLWGGQCYLPLPSDSPRLHGYPVAPPQPHRPNNPPAALIRWHYLQCVLQRFAHADYTNFGNIRYPELPLRMERDSDDDDEDTDSDDDDEGTDSEAEWPTAWFDRALQAQMEAAERHDFTANWVVANEDE</sequence>
<proteinExistence type="predicted"/>
<comment type="caution">
    <text evidence="2">The sequence shown here is derived from an EMBL/GenBank/DDBJ whole genome shotgun (WGS) entry which is preliminary data.</text>
</comment>
<evidence type="ECO:0000256" key="1">
    <source>
        <dbReference type="SAM" id="MobiDB-lite"/>
    </source>
</evidence>
<dbReference type="AlphaFoldDB" id="A0AAD7NQR9"/>
<feature type="compositionally biased region" description="Acidic residues" evidence="1">
    <location>
        <begin position="310"/>
        <end position="331"/>
    </location>
</feature>
<evidence type="ECO:0000313" key="2">
    <source>
        <dbReference type="EMBL" id="KAJ7771105.1"/>
    </source>
</evidence>
<feature type="region of interest" description="Disordered" evidence="1">
    <location>
        <begin position="306"/>
        <end position="336"/>
    </location>
</feature>
<protein>
    <submittedName>
        <fullName evidence="2">Uncharacterized protein</fullName>
    </submittedName>
</protein>
<accession>A0AAD7NQR9</accession>
<dbReference type="EMBL" id="JARJLG010000022">
    <property type="protein sequence ID" value="KAJ7771105.1"/>
    <property type="molecule type" value="Genomic_DNA"/>
</dbReference>
<organism evidence="2 3">
    <name type="scientific">Mycena maculata</name>
    <dbReference type="NCBI Taxonomy" id="230809"/>
    <lineage>
        <taxon>Eukaryota</taxon>
        <taxon>Fungi</taxon>
        <taxon>Dikarya</taxon>
        <taxon>Basidiomycota</taxon>
        <taxon>Agaricomycotina</taxon>
        <taxon>Agaricomycetes</taxon>
        <taxon>Agaricomycetidae</taxon>
        <taxon>Agaricales</taxon>
        <taxon>Marasmiineae</taxon>
        <taxon>Mycenaceae</taxon>
        <taxon>Mycena</taxon>
    </lineage>
</organism>
<evidence type="ECO:0000313" key="3">
    <source>
        <dbReference type="Proteomes" id="UP001215280"/>
    </source>
</evidence>
<keyword evidence="3" id="KW-1185">Reference proteome</keyword>
<dbReference type="Proteomes" id="UP001215280">
    <property type="component" value="Unassembled WGS sequence"/>
</dbReference>
<reference evidence="2" key="1">
    <citation type="submission" date="2023-03" db="EMBL/GenBank/DDBJ databases">
        <title>Massive genome expansion in bonnet fungi (Mycena s.s.) driven by repeated elements and novel gene families across ecological guilds.</title>
        <authorList>
            <consortium name="Lawrence Berkeley National Laboratory"/>
            <person name="Harder C.B."/>
            <person name="Miyauchi S."/>
            <person name="Viragh M."/>
            <person name="Kuo A."/>
            <person name="Thoen E."/>
            <person name="Andreopoulos B."/>
            <person name="Lu D."/>
            <person name="Skrede I."/>
            <person name="Drula E."/>
            <person name="Henrissat B."/>
            <person name="Morin E."/>
            <person name="Kohler A."/>
            <person name="Barry K."/>
            <person name="LaButti K."/>
            <person name="Morin E."/>
            <person name="Salamov A."/>
            <person name="Lipzen A."/>
            <person name="Mereny Z."/>
            <person name="Hegedus B."/>
            <person name="Baldrian P."/>
            <person name="Stursova M."/>
            <person name="Weitz H."/>
            <person name="Taylor A."/>
            <person name="Grigoriev I.V."/>
            <person name="Nagy L.G."/>
            <person name="Martin F."/>
            <person name="Kauserud H."/>
        </authorList>
    </citation>
    <scope>NUCLEOTIDE SEQUENCE</scope>
    <source>
        <strain evidence="2">CBHHK188m</strain>
    </source>
</reference>